<feature type="domain" description="LUD" evidence="1">
    <location>
        <begin position="6"/>
        <end position="197"/>
    </location>
</feature>
<accession>C0GD50</accession>
<keyword evidence="3" id="KW-1185">Reference proteome</keyword>
<dbReference type="InterPro" id="IPR009501">
    <property type="entry name" value="UCP020269"/>
</dbReference>
<dbReference type="eggNOG" id="COG1139">
    <property type="taxonomic scope" value="Bacteria"/>
</dbReference>
<dbReference type="Pfam" id="PF02589">
    <property type="entry name" value="LUD_dom"/>
    <property type="match status" value="1"/>
</dbReference>
<dbReference type="STRING" id="555088.DealDRAFT_0409"/>
<dbReference type="OrthoDB" id="9809147at2"/>
<sequence length="203" mass="22179">MQENIKVVLQALKKRGISCSYAADKEQALGELSGLVAKGCSVGIGGSMTVQELDVESVLKERGCRVFWHWRVKQEEVQETLRQAMLADVYLSSTNAITLDGRLVNVDGRGNRVASMIFGPEKVVIIAGKNKIVNDLEATLDRIKKVACPQNARRLQLETPCAETDNCTDCSSAERMCNVTTIIEGNPNGVKMHVLLVGENLGF</sequence>
<organism evidence="2 3">
    <name type="scientific">Dethiobacter alkaliphilus AHT 1</name>
    <dbReference type="NCBI Taxonomy" id="555088"/>
    <lineage>
        <taxon>Bacteria</taxon>
        <taxon>Bacillati</taxon>
        <taxon>Bacillota</taxon>
        <taxon>Dethiobacteria</taxon>
        <taxon>Dethiobacterales</taxon>
        <taxon>Dethiobacteraceae</taxon>
        <taxon>Dethiobacter</taxon>
    </lineage>
</organism>
<gene>
    <name evidence="2" type="ORF">DealDRAFT_0409</name>
</gene>
<dbReference type="PIRSF" id="PIRSF020269">
    <property type="entry name" value="DUF1121"/>
    <property type="match status" value="1"/>
</dbReference>
<dbReference type="RefSeq" id="WP_008514364.1">
    <property type="nucleotide sequence ID" value="NZ_ACJM01000001.1"/>
</dbReference>
<evidence type="ECO:0000313" key="2">
    <source>
        <dbReference type="EMBL" id="EEG79135.1"/>
    </source>
</evidence>
<dbReference type="AlphaFoldDB" id="C0GD50"/>
<dbReference type="Proteomes" id="UP000006443">
    <property type="component" value="Unassembled WGS sequence"/>
</dbReference>
<dbReference type="EMBL" id="ACJM01000001">
    <property type="protein sequence ID" value="EEG79135.1"/>
    <property type="molecule type" value="Genomic_DNA"/>
</dbReference>
<evidence type="ECO:0000313" key="3">
    <source>
        <dbReference type="Proteomes" id="UP000006443"/>
    </source>
</evidence>
<name>C0GD50_DETAL</name>
<dbReference type="PANTHER" id="PTHR36179">
    <property type="entry name" value="LUD_DOM DOMAIN-CONTAINING PROTEIN"/>
    <property type="match status" value="1"/>
</dbReference>
<proteinExistence type="predicted"/>
<evidence type="ECO:0000259" key="1">
    <source>
        <dbReference type="Pfam" id="PF02589"/>
    </source>
</evidence>
<reference evidence="2 3" key="1">
    <citation type="submission" date="2009-02" db="EMBL/GenBank/DDBJ databases">
        <title>Sequencing of the draft genome and assembly of Dethiobacter alkaliphilus AHT 1.</title>
        <authorList>
            <consortium name="US DOE Joint Genome Institute (JGI-PGF)"/>
            <person name="Lucas S."/>
            <person name="Copeland A."/>
            <person name="Lapidus A."/>
            <person name="Glavina del Rio T."/>
            <person name="Dalin E."/>
            <person name="Tice H."/>
            <person name="Bruce D."/>
            <person name="Goodwin L."/>
            <person name="Pitluck S."/>
            <person name="Larimer F."/>
            <person name="Land M.L."/>
            <person name="Hauser L."/>
            <person name="Muyzer G."/>
        </authorList>
    </citation>
    <scope>NUCLEOTIDE SEQUENCE [LARGE SCALE GENOMIC DNA]</scope>
    <source>
        <strain evidence="2 3">AHT 1</strain>
    </source>
</reference>
<protein>
    <recommendedName>
        <fullName evidence="1">LUD domain-containing protein</fullName>
    </recommendedName>
</protein>
<comment type="caution">
    <text evidence="2">The sequence shown here is derived from an EMBL/GenBank/DDBJ whole genome shotgun (WGS) entry which is preliminary data.</text>
</comment>
<dbReference type="PANTHER" id="PTHR36179:SF2">
    <property type="entry name" value="LUD DOMAIN-CONTAINING PROTEIN"/>
    <property type="match status" value="1"/>
</dbReference>
<dbReference type="InterPro" id="IPR003741">
    <property type="entry name" value="LUD_dom"/>
</dbReference>